<evidence type="ECO:0000313" key="4">
    <source>
        <dbReference type="Proteomes" id="UP000242146"/>
    </source>
</evidence>
<sequence>MVNPMADYYTKYYICVVSALWATTFSLFILFLPLLHNFFQEKRRDHQKWNRSQQQSLHQTSSGHSQHLSHHLHLPRTHGQVPGATIEVTPATLASLGPASHPSLSTSTTSGHASTALTPSSGLSHHQGLAHLHHKPPVDPEDHDHDHELLNLEEILGSSVPIIRPHPDAASCLDPHDQASSHQSLSPHHFLYEGDMPVRKVFRYLPWLAPWQMVHLMAFPGLGYITTMSKLGAQGYAMAYDHATIHCNLGDTFILKIRGRGYWDMLIQVPSWKHLERWHQRLNHTSGSAITTSSISSSHEEPLPAAEAISLTPKSRLIP</sequence>
<evidence type="ECO:0000256" key="2">
    <source>
        <dbReference type="SAM" id="Phobius"/>
    </source>
</evidence>
<feature type="compositionally biased region" description="Basic residues" evidence="1">
    <location>
        <begin position="67"/>
        <end position="76"/>
    </location>
</feature>
<evidence type="ECO:0000313" key="3">
    <source>
        <dbReference type="EMBL" id="ORX42793.1"/>
    </source>
</evidence>
<feature type="transmembrane region" description="Helical" evidence="2">
    <location>
        <begin position="12"/>
        <end position="35"/>
    </location>
</feature>
<gene>
    <name evidence="3" type="ORF">DM01DRAFT_1213270</name>
</gene>
<feature type="compositionally biased region" description="Basic and acidic residues" evidence="1">
    <location>
        <begin position="136"/>
        <end position="145"/>
    </location>
</feature>
<feature type="region of interest" description="Disordered" evidence="1">
    <location>
        <begin position="95"/>
        <end position="145"/>
    </location>
</feature>
<protein>
    <submittedName>
        <fullName evidence="3">Uncharacterized protein</fullName>
    </submittedName>
</protein>
<evidence type="ECO:0000256" key="1">
    <source>
        <dbReference type="SAM" id="MobiDB-lite"/>
    </source>
</evidence>
<keyword evidence="4" id="KW-1185">Reference proteome</keyword>
<feature type="compositionally biased region" description="Low complexity" evidence="1">
    <location>
        <begin position="103"/>
        <end position="118"/>
    </location>
</feature>
<proteinExistence type="predicted"/>
<keyword evidence="2" id="KW-0472">Membrane</keyword>
<accession>A0A1X2G2E9</accession>
<dbReference type="EMBL" id="MCGT01000062">
    <property type="protein sequence ID" value="ORX42793.1"/>
    <property type="molecule type" value="Genomic_DNA"/>
</dbReference>
<feature type="compositionally biased region" description="Low complexity" evidence="1">
    <location>
        <begin position="52"/>
        <end position="66"/>
    </location>
</feature>
<keyword evidence="2" id="KW-0812">Transmembrane</keyword>
<feature type="region of interest" description="Disordered" evidence="1">
    <location>
        <begin position="47"/>
        <end position="78"/>
    </location>
</feature>
<dbReference type="OrthoDB" id="5984008at2759"/>
<dbReference type="STRING" id="101127.A0A1X2G2E9"/>
<dbReference type="Proteomes" id="UP000242146">
    <property type="component" value="Unassembled WGS sequence"/>
</dbReference>
<comment type="caution">
    <text evidence="3">The sequence shown here is derived from an EMBL/GenBank/DDBJ whole genome shotgun (WGS) entry which is preliminary data.</text>
</comment>
<dbReference type="AlphaFoldDB" id="A0A1X2G2E9"/>
<organism evidence="3 4">
    <name type="scientific">Hesseltinella vesiculosa</name>
    <dbReference type="NCBI Taxonomy" id="101127"/>
    <lineage>
        <taxon>Eukaryota</taxon>
        <taxon>Fungi</taxon>
        <taxon>Fungi incertae sedis</taxon>
        <taxon>Mucoromycota</taxon>
        <taxon>Mucoromycotina</taxon>
        <taxon>Mucoromycetes</taxon>
        <taxon>Mucorales</taxon>
        <taxon>Cunninghamellaceae</taxon>
        <taxon>Hesseltinella</taxon>
    </lineage>
</organism>
<name>A0A1X2G2E9_9FUNG</name>
<keyword evidence="2" id="KW-1133">Transmembrane helix</keyword>
<reference evidence="3 4" key="1">
    <citation type="submission" date="2016-07" db="EMBL/GenBank/DDBJ databases">
        <title>Pervasive Adenine N6-methylation of Active Genes in Fungi.</title>
        <authorList>
            <consortium name="DOE Joint Genome Institute"/>
            <person name="Mondo S.J."/>
            <person name="Dannebaum R.O."/>
            <person name="Kuo R.C."/>
            <person name="Labutti K."/>
            <person name="Haridas S."/>
            <person name="Kuo A."/>
            <person name="Salamov A."/>
            <person name="Ahrendt S.R."/>
            <person name="Lipzen A."/>
            <person name="Sullivan W."/>
            <person name="Andreopoulos W.B."/>
            <person name="Clum A."/>
            <person name="Lindquist E."/>
            <person name="Daum C."/>
            <person name="Ramamoorthy G.K."/>
            <person name="Gryganskyi A."/>
            <person name="Culley D."/>
            <person name="Magnuson J.K."/>
            <person name="James T.Y."/>
            <person name="O'Malley M.A."/>
            <person name="Stajich J.E."/>
            <person name="Spatafora J.W."/>
            <person name="Visel A."/>
            <person name="Grigoriev I.V."/>
        </authorList>
    </citation>
    <scope>NUCLEOTIDE SEQUENCE [LARGE SCALE GENOMIC DNA]</scope>
    <source>
        <strain evidence="3 4">NRRL 3301</strain>
    </source>
</reference>